<dbReference type="AlphaFoldDB" id="A0A2J6PGY0"/>
<organism evidence="2 3">
    <name type="scientific">Hyaloscypha hepaticicola</name>
    <dbReference type="NCBI Taxonomy" id="2082293"/>
    <lineage>
        <taxon>Eukaryota</taxon>
        <taxon>Fungi</taxon>
        <taxon>Dikarya</taxon>
        <taxon>Ascomycota</taxon>
        <taxon>Pezizomycotina</taxon>
        <taxon>Leotiomycetes</taxon>
        <taxon>Helotiales</taxon>
        <taxon>Hyaloscyphaceae</taxon>
        <taxon>Hyaloscypha</taxon>
    </lineage>
</organism>
<feature type="region of interest" description="Disordered" evidence="1">
    <location>
        <begin position="132"/>
        <end position="160"/>
    </location>
</feature>
<feature type="compositionally biased region" description="Polar residues" evidence="1">
    <location>
        <begin position="132"/>
        <end position="151"/>
    </location>
</feature>
<accession>A0A2J6PGY0</accession>
<name>A0A2J6PGY0_9HELO</name>
<dbReference type="EMBL" id="KZ613533">
    <property type="protein sequence ID" value="PMD13301.1"/>
    <property type="molecule type" value="Genomic_DNA"/>
</dbReference>
<gene>
    <name evidence="2" type="ORF">NA56DRAFT_712206</name>
</gene>
<protein>
    <submittedName>
        <fullName evidence="2">Uncharacterized protein</fullName>
    </submittedName>
</protein>
<sequence>MLQEVGLGLEFASTIPIRLRDILLVDPSGRRRTLASAHSDLASHILSRIARSLALAIDCSAKSRAGAGHLLQDGRPGLRHPLASARLFVQSAIASATTCTAVSAVLECHCRLEIIFALYQMNSAYGQNMPWSSPSTPSPILQNEVTSQVKTQPIDPSYGR</sequence>
<evidence type="ECO:0000313" key="2">
    <source>
        <dbReference type="EMBL" id="PMD13301.1"/>
    </source>
</evidence>
<evidence type="ECO:0000313" key="3">
    <source>
        <dbReference type="Proteomes" id="UP000235672"/>
    </source>
</evidence>
<keyword evidence="3" id="KW-1185">Reference proteome</keyword>
<proteinExistence type="predicted"/>
<reference evidence="2 3" key="1">
    <citation type="submission" date="2016-05" db="EMBL/GenBank/DDBJ databases">
        <title>A degradative enzymes factory behind the ericoid mycorrhizal symbiosis.</title>
        <authorList>
            <consortium name="DOE Joint Genome Institute"/>
            <person name="Martino E."/>
            <person name="Morin E."/>
            <person name="Grelet G."/>
            <person name="Kuo A."/>
            <person name="Kohler A."/>
            <person name="Daghino S."/>
            <person name="Barry K."/>
            <person name="Choi C."/>
            <person name="Cichocki N."/>
            <person name="Clum A."/>
            <person name="Copeland A."/>
            <person name="Hainaut M."/>
            <person name="Haridas S."/>
            <person name="Labutti K."/>
            <person name="Lindquist E."/>
            <person name="Lipzen A."/>
            <person name="Khouja H.-R."/>
            <person name="Murat C."/>
            <person name="Ohm R."/>
            <person name="Olson A."/>
            <person name="Spatafora J."/>
            <person name="Veneault-Fourrey C."/>
            <person name="Henrissat B."/>
            <person name="Grigoriev I."/>
            <person name="Martin F."/>
            <person name="Perotto S."/>
        </authorList>
    </citation>
    <scope>NUCLEOTIDE SEQUENCE [LARGE SCALE GENOMIC DNA]</scope>
    <source>
        <strain evidence="2 3">UAMH 7357</strain>
    </source>
</reference>
<evidence type="ECO:0000256" key="1">
    <source>
        <dbReference type="SAM" id="MobiDB-lite"/>
    </source>
</evidence>
<dbReference type="Proteomes" id="UP000235672">
    <property type="component" value="Unassembled WGS sequence"/>
</dbReference>